<dbReference type="GO" id="GO:0003700">
    <property type="term" value="F:DNA-binding transcription factor activity"/>
    <property type="evidence" value="ECO:0007669"/>
    <property type="project" value="InterPro"/>
</dbReference>
<dbReference type="PROSITE" id="PS50931">
    <property type="entry name" value="HTH_LYSR"/>
    <property type="match status" value="1"/>
</dbReference>
<reference evidence="7 8" key="1">
    <citation type="submission" date="2016-12" db="EMBL/GenBank/DDBJ databases">
        <title>The new phylogeny of genus Mycobacterium.</title>
        <authorList>
            <person name="Tortoli E."/>
            <person name="Trovato A."/>
            <person name="Cirillo D.M."/>
        </authorList>
    </citation>
    <scope>NUCLEOTIDE SEQUENCE [LARGE SCALE GENOMIC DNA]</scope>
    <source>
        <strain evidence="7 8">DSM 45069</strain>
    </source>
</reference>
<dbReference type="InterPro" id="IPR000847">
    <property type="entry name" value="LysR_HTH_N"/>
</dbReference>
<evidence type="ECO:0000256" key="3">
    <source>
        <dbReference type="ARBA" id="ARBA00023125"/>
    </source>
</evidence>
<keyword evidence="2" id="KW-0805">Transcription regulation</keyword>
<dbReference type="SUPFAM" id="SSF53850">
    <property type="entry name" value="Periplasmic binding protein-like II"/>
    <property type="match status" value="1"/>
</dbReference>
<dbReference type="AlphaFoldDB" id="A0A1W9Z8A1"/>
<sequence length="308" mass="33597">MPTFTLRQLELFAALPRYPTLSAAAAALHISESALSHAVSELERAVGEQLCVRRKARGLQVTPAGQFFADRARALIADADELVSQLAARRGELIGPVTVGCYTGLATTVLPPVLDGFARSHPKVQISMRIGTDDELWPMLSSGRIDVAFVYDLFVPDGLARRAIYETEVLVVLPQNHRFAAHESVDLSDLAPEPFLMLDTAPGAANTRRIFAERGLEANLRLAVPTLELLRVLVARGLGYTLLMWRPNYSMTTLEGRRVVARPLRPRAGGSAVVAVWPEKMTLSPRAAALIDHLGVALQPREEDLPLS</sequence>
<dbReference type="Gene3D" id="3.40.190.10">
    <property type="entry name" value="Periplasmic binding protein-like II"/>
    <property type="match status" value="2"/>
</dbReference>
<evidence type="ECO:0000259" key="6">
    <source>
        <dbReference type="PROSITE" id="PS50931"/>
    </source>
</evidence>
<evidence type="ECO:0000256" key="4">
    <source>
        <dbReference type="ARBA" id="ARBA00023159"/>
    </source>
</evidence>
<dbReference type="PRINTS" id="PR00039">
    <property type="entry name" value="HTHLYSR"/>
</dbReference>
<keyword evidence="3" id="KW-0238">DNA-binding</keyword>
<dbReference type="PANTHER" id="PTHR30346:SF0">
    <property type="entry name" value="HCA OPERON TRANSCRIPTIONAL ACTIVATOR HCAR"/>
    <property type="match status" value="1"/>
</dbReference>
<dbReference type="Proteomes" id="UP000192707">
    <property type="component" value="Unassembled WGS sequence"/>
</dbReference>
<evidence type="ECO:0000313" key="8">
    <source>
        <dbReference type="Proteomes" id="UP000192707"/>
    </source>
</evidence>
<gene>
    <name evidence="7" type="ORF">BST14_22560</name>
</gene>
<feature type="domain" description="HTH lysR-type" evidence="6">
    <location>
        <begin position="4"/>
        <end position="62"/>
    </location>
</feature>
<keyword evidence="8" id="KW-1185">Reference proteome</keyword>
<keyword evidence="5" id="KW-0804">Transcription</keyword>
<dbReference type="GO" id="GO:0003677">
    <property type="term" value="F:DNA binding"/>
    <property type="evidence" value="ECO:0007669"/>
    <property type="project" value="UniProtKB-KW"/>
</dbReference>
<dbReference type="InterPro" id="IPR036388">
    <property type="entry name" value="WH-like_DNA-bd_sf"/>
</dbReference>
<dbReference type="EMBL" id="MVHG01000081">
    <property type="protein sequence ID" value="ORA09166.1"/>
    <property type="molecule type" value="Genomic_DNA"/>
</dbReference>
<organism evidence="7 8">
    <name type="scientific">Mycobacterium arosiense ATCC BAA-1401 = DSM 45069</name>
    <dbReference type="NCBI Taxonomy" id="1265311"/>
    <lineage>
        <taxon>Bacteria</taxon>
        <taxon>Bacillati</taxon>
        <taxon>Actinomycetota</taxon>
        <taxon>Actinomycetes</taxon>
        <taxon>Mycobacteriales</taxon>
        <taxon>Mycobacteriaceae</taxon>
        <taxon>Mycobacterium</taxon>
        <taxon>Mycobacterium avium complex (MAC)</taxon>
    </lineage>
</organism>
<dbReference type="PANTHER" id="PTHR30346">
    <property type="entry name" value="TRANSCRIPTIONAL DUAL REGULATOR HCAR-RELATED"/>
    <property type="match status" value="1"/>
</dbReference>
<comment type="caution">
    <text evidence="7">The sequence shown here is derived from an EMBL/GenBank/DDBJ whole genome shotgun (WGS) entry which is preliminary data.</text>
</comment>
<dbReference type="InterPro" id="IPR005119">
    <property type="entry name" value="LysR_subst-bd"/>
</dbReference>
<dbReference type="SUPFAM" id="SSF46785">
    <property type="entry name" value="Winged helix' DNA-binding domain"/>
    <property type="match status" value="1"/>
</dbReference>
<proteinExistence type="inferred from homology"/>
<comment type="similarity">
    <text evidence="1">Belongs to the LysR transcriptional regulatory family.</text>
</comment>
<dbReference type="Gene3D" id="1.10.10.10">
    <property type="entry name" value="Winged helix-like DNA-binding domain superfamily/Winged helix DNA-binding domain"/>
    <property type="match status" value="1"/>
</dbReference>
<evidence type="ECO:0000256" key="5">
    <source>
        <dbReference type="ARBA" id="ARBA00023163"/>
    </source>
</evidence>
<keyword evidence="4" id="KW-0010">Activator</keyword>
<evidence type="ECO:0000256" key="2">
    <source>
        <dbReference type="ARBA" id="ARBA00023015"/>
    </source>
</evidence>
<dbReference type="RefSeq" id="WP_083066562.1">
    <property type="nucleotide sequence ID" value="NZ_MVHG01000081.1"/>
</dbReference>
<dbReference type="InterPro" id="IPR036390">
    <property type="entry name" value="WH_DNA-bd_sf"/>
</dbReference>
<dbReference type="GO" id="GO:0032993">
    <property type="term" value="C:protein-DNA complex"/>
    <property type="evidence" value="ECO:0007669"/>
    <property type="project" value="TreeGrafter"/>
</dbReference>
<protein>
    <submittedName>
        <fullName evidence="7">LysR family transcriptional regulator</fullName>
    </submittedName>
</protein>
<evidence type="ECO:0000256" key="1">
    <source>
        <dbReference type="ARBA" id="ARBA00009437"/>
    </source>
</evidence>
<evidence type="ECO:0000313" key="7">
    <source>
        <dbReference type="EMBL" id="ORA09166.1"/>
    </source>
</evidence>
<dbReference type="Pfam" id="PF00126">
    <property type="entry name" value="HTH_1"/>
    <property type="match status" value="1"/>
</dbReference>
<accession>A0A1W9Z8A1</accession>
<dbReference type="OrthoDB" id="9789529at2"/>
<dbReference type="Pfam" id="PF03466">
    <property type="entry name" value="LysR_substrate"/>
    <property type="match status" value="1"/>
</dbReference>
<name>A0A1W9Z8A1_MYCAI</name>